<keyword evidence="1" id="KW-0812">Transmembrane</keyword>
<feature type="transmembrane region" description="Helical" evidence="1">
    <location>
        <begin position="7"/>
        <end position="26"/>
    </location>
</feature>
<reference evidence="2" key="1">
    <citation type="journal article" date="2017" name="Appl. Environ. Microbiol.">
        <title>Molecular characterization of an Endozoicomonas-like organism causing infection in king scallop Pecten maximus L.</title>
        <authorList>
            <person name="Cano I."/>
            <person name="van Aerle R."/>
            <person name="Ross S."/>
            <person name="Verner-Jeffreys D.W."/>
            <person name="Paley R.K."/>
            <person name="Rimmer G."/>
            <person name="Ryder D."/>
            <person name="Hooper P."/>
            <person name="Stone D."/>
            <person name="Feist S.W."/>
        </authorList>
    </citation>
    <scope>NUCLEOTIDE SEQUENCE</scope>
</reference>
<keyword evidence="1" id="KW-0472">Membrane</keyword>
<dbReference type="AlphaFoldDB" id="A0A2H9TBX9"/>
<feature type="transmembrane region" description="Helical" evidence="1">
    <location>
        <begin position="32"/>
        <end position="51"/>
    </location>
</feature>
<evidence type="ECO:0000256" key="1">
    <source>
        <dbReference type="SAM" id="Phobius"/>
    </source>
</evidence>
<comment type="caution">
    <text evidence="2">The sequence shown here is derived from an EMBL/GenBank/DDBJ whole genome shotgun (WGS) entry which is preliminary data.</text>
</comment>
<name>A0A2H9TBX9_9ZZZZ</name>
<proteinExistence type="predicted"/>
<keyword evidence="1" id="KW-1133">Transmembrane helix</keyword>
<evidence type="ECO:0000313" key="2">
    <source>
        <dbReference type="EMBL" id="PJE80751.1"/>
    </source>
</evidence>
<dbReference type="EMBL" id="NSIT01000006">
    <property type="protein sequence ID" value="PJE80751.1"/>
    <property type="molecule type" value="Genomic_DNA"/>
</dbReference>
<sequence length="58" mass="7051">MYIYRLVLLLIIGIYLFSPAMISWWIRLGEQWYQPWLLWLILVLSGFILQIRGKTHDV</sequence>
<accession>A0A2H9TBX9</accession>
<protein>
    <submittedName>
        <fullName evidence="2">Uncharacterized protein</fullName>
    </submittedName>
</protein>
<organism evidence="2">
    <name type="scientific">invertebrate metagenome</name>
    <dbReference type="NCBI Taxonomy" id="1711999"/>
    <lineage>
        <taxon>unclassified sequences</taxon>
        <taxon>metagenomes</taxon>
        <taxon>organismal metagenomes</taxon>
    </lineage>
</organism>
<gene>
    <name evidence="2" type="ORF">CI610_00239</name>
</gene>